<dbReference type="RefSeq" id="WP_160752952.1">
    <property type="nucleotide sequence ID" value="NZ_WTYA01000005.1"/>
</dbReference>
<gene>
    <name evidence="1" type="ORF">GRI58_07435</name>
</gene>
<evidence type="ECO:0000313" key="1">
    <source>
        <dbReference type="EMBL" id="MXP28650.1"/>
    </source>
</evidence>
<comment type="caution">
    <text evidence="1">The sequence shown here is derived from an EMBL/GenBank/DDBJ whole genome shotgun (WGS) entry which is preliminary data.</text>
</comment>
<sequence>MIPAENIGLEADAWANLYQRSNEKCEDYDADKLEHVDKMAVTLAA</sequence>
<reference evidence="1 2" key="1">
    <citation type="submission" date="2019-12" db="EMBL/GenBank/DDBJ databases">
        <title>Genomic-based taxomic classification of the family Erythrobacteraceae.</title>
        <authorList>
            <person name="Xu L."/>
        </authorList>
    </citation>
    <scope>NUCLEOTIDE SEQUENCE [LARGE SCALE GENOMIC DNA]</scope>
    <source>
        <strain evidence="1 2">KEMB 9005-328</strain>
    </source>
</reference>
<evidence type="ECO:0000313" key="2">
    <source>
        <dbReference type="Proteomes" id="UP000439780"/>
    </source>
</evidence>
<organism evidence="1 2">
    <name type="scientific">Qipengyuania algicida</name>
    <dbReference type="NCBI Taxonomy" id="1836209"/>
    <lineage>
        <taxon>Bacteria</taxon>
        <taxon>Pseudomonadati</taxon>
        <taxon>Pseudomonadota</taxon>
        <taxon>Alphaproteobacteria</taxon>
        <taxon>Sphingomonadales</taxon>
        <taxon>Erythrobacteraceae</taxon>
        <taxon>Qipengyuania</taxon>
    </lineage>
</organism>
<dbReference type="EMBL" id="WTYA01000005">
    <property type="protein sequence ID" value="MXP28650.1"/>
    <property type="molecule type" value="Genomic_DNA"/>
</dbReference>
<dbReference type="Proteomes" id="UP000439780">
    <property type="component" value="Unassembled WGS sequence"/>
</dbReference>
<protein>
    <submittedName>
        <fullName evidence="1">Uncharacterized protein</fullName>
    </submittedName>
</protein>
<proteinExistence type="predicted"/>
<accession>A0A845AEI0</accession>
<keyword evidence="2" id="KW-1185">Reference proteome</keyword>
<dbReference type="AlphaFoldDB" id="A0A845AEI0"/>
<name>A0A845AEI0_9SPHN</name>